<comment type="subcellular location">
    <subcellularLocation>
        <location evidence="1">Membrane</location>
    </subcellularLocation>
</comment>
<keyword evidence="2" id="KW-0488">Methylation</keyword>
<dbReference type="SMART" id="SM00283">
    <property type="entry name" value="MA"/>
    <property type="match status" value="1"/>
</dbReference>
<keyword evidence="4 6" id="KW-0807">Transducer</keyword>
<dbReference type="CDD" id="cd19411">
    <property type="entry name" value="MCP2201-like_sensor"/>
    <property type="match status" value="1"/>
</dbReference>
<evidence type="ECO:0000256" key="6">
    <source>
        <dbReference type="PROSITE-ProRule" id="PRU00284"/>
    </source>
</evidence>
<evidence type="ECO:0000259" key="9">
    <source>
        <dbReference type="PROSITE" id="PS50111"/>
    </source>
</evidence>
<protein>
    <submittedName>
        <fullName evidence="11">HAMP domain-containing protein</fullName>
    </submittedName>
</protein>
<evidence type="ECO:0000259" key="10">
    <source>
        <dbReference type="PROSITE" id="PS50885"/>
    </source>
</evidence>
<dbReference type="Pfam" id="PF12729">
    <property type="entry name" value="4HB_MCP_1"/>
    <property type="match status" value="1"/>
</dbReference>
<dbReference type="CDD" id="cd06225">
    <property type="entry name" value="HAMP"/>
    <property type="match status" value="1"/>
</dbReference>
<dbReference type="Proteomes" id="UP000320591">
    <property type="component" value="Chromosome"/>
</dbReference>
<dbReference type="CDD" id="cd11386">
    <property type="entry name" value="MCP_signal"/>
    <property type="match status" value="1"/>
</dbReference>
<dbReference type="Pfam" id="PF00015">
    <property type="entry name" value="MCPsignal"/>
    <property type="match status" value="1"/>
</dbReference>
<dbReference type="OrthoDB" id="6532575at2"/>
<feature type="compositionally biased region" description="Low complexity" evidence="7">
    <location>
        <begin position="528"/>
        <end position="546"/>
    </location>
</feature>
<dbReference type="EMBL" id="CP042220">
    <property type="protein sequence ID" value="QDX31565.1"/>
    <property type="molecule type" value="Genomic_DNA"/>
</dbReference>
<organism evidence="11 12">
    <name type="scientific">Dickeya poaceiphila</name>
    <dbReference type="NCBI Taxonomy" id="568768"/>
    <lineage>
        <taxon>Bacteria</taxon>
        <taxon>Pseudomonadati</taxon>
        <taxon>Pseudomonadota</taxon>
        <taxon>Gammaproteobacteria</taxon>
        <taxon>Enterobacterales</taxon>
        <taxon>Pectobacteriaceae</taxon>
        <taxon>Dickeya</taxon>
    </lineage>
</organism>
<feature type="region of interest" description="Disordered" evidence="7">
    <location>
        <begin position="520"/>
        <end position="559"/>
    </location>
</feature>
<evidence type="ECO:0000313" key="11">
    <source>
        <dbReference type="EMBL" id="QDX31565.1"/>
    </source>
</evidence>
<dbReference type="GO" id="GO:0004888">
    <property type="term" value="F:transmembrane signaling receptor activity"/>
    <property type="evidence" value="ECO:0007669"/>
    <property type="project" value="InterPro"/>
</dbReference>
<dbReference type="FunFam" id="1.10.287.950:FF:000001">
    <property type="entry name" value="Methyl-accepting chemotaxis sensory transducer"/>
    <property type="match status" value="1"/>
</dbReference>
<dbReference type="SMART" id="SM00304">
    <property type="entry name" value="HAMP"/>
    <property type="match status" value="1"/>
</dbReference>
<dbReference type="PANTHER" id="PTHR43531">
    <property type="entry name" value="PROTEIN ICFG"/>
    <property type="match status" value="1"/>
</dbReference>
<keyword evidence="12" id="KW-1185">Reference proteome</keyword>
<dbReference type="InterPro" id="IPR004089">
    <property type="entry name" value="MCPsignal_dom"/>
</dbReference>
<dbReference type="InterPro" id="IPR004090">
    <property type="entry name" value="Chemotax_Me-accpt_rcpt"/>
</dbReference>
<feature type="domain" description="Methyl-accepting transducer" evidence="9">
    <location>
        <begin position="267"/>
        <end position="496"/>
    </location>
</feature>
<dbReference type="InterPro" id="IPR047347">
    <property type="entry name" value="YvaQ-like_sensor"/>
</dbReference>
<keyword evidence="3" id="KW-0145">Chemotaxis</keyword>
<evidence type="ECO:0000256" key="1">
    <source>
        <dbReference type="ARBA" id="ARBA00004370"/>
    </source>
</evidence>
<dbReference type="PROSITE" id="PS50885">
    <property type="entry name" value="HAMP"/>
    <property type="match status" value="1"/>
</dbReference>
<dbReference type="Gene3D" id="1.10.287.950">
    <property type="entry name" value="Methyl-accepting chemotaxis protein"/>
    <property type="match status" value="1"/>
</dbReference>
<feature type="transmembrane region" description="Helical" evidence="8">
    <location>
        <begin position="187"/>
        <end position="208"/>
    </location>
</feature>
<evidence type="ECO:0000256" key="4">
    <source>
        <dbReference type="ARBA" id="ARBA00023224"/>
    </source>
</evidence>
<dbReference type="PANTHER" id="PTHR43531:SF14">
    <property type="entry name" value="METHYL-ACCEPTING CHEMOTAXIS PROTEIN I-RELATED"/>
    <property type="match status" value="1"/>
</dbReference>
<feature type="transmembrane region" description="Helical" evidence="8">
    <location>
        <begin position="12"/>
        <end position="32"/>
    </location>
</feature>
<keyword evidence="8" id="KW-0812">Transmembrane</keyword>
<dbReference type="PROSITE" id="PS50111">
    <property type="entry name" value="CHEMOTAXIS_TRANSDUC_2"/>
    <property type="match status" value="1"/>
</dbReference>
<dbReference type="AlphaFoldDB" id="A0A5B8HRB5"/>
<evidence type="ECO:0000256" key="8">
    <source>
        <dbReference type="SAM" id="Phobius"/>
    </source>
</evidence>
<dbReference type="InterPro" id="IPR003660">
    <property type="entry name" value="HAMP_dom"/>
</dbReference>
<dbReference type="KEGG" id="dic:Dpoa569_0003613"/>
<dbReference type="RefSeq" id="WP_042868088.1">
    <property type="nucleotide sequence ID" value="NZ_CM001975.1"/>
</dbReference>
<evidence type="ECO:0000256" key="7">
    <source>
        <dbReference type="SAM" id="MobiDB-lite"/>
    </source>
</evidence>
<evidence type="ECO:0000256" key="2">
    <source>
        <dbReference type="ARBA" id="ARBA00022481"/>
    </source>
</evidence>
<proteinExistence type="inferred from homology"/>
<reference evidence="11 12" key="1">
    <citation type="journal article" date="2019" name="Environ. Microbiol.">
        <title>The phytopathogenic nature of Dickeya aquatica 174/2 and the dynamic early evolution of Dickeya pathogenicity.</title>
        <authorList>
            <person name="Duprey A."/>
            <person name="Taib N."/>
            <person name="Leonard S."/>
            <person name="Garin T."/>
            <person name="Flandrois J.P."/>
            <person name="Nasser W."/>
            <person name="Brochier-Armanet C."/>
            <person name="Reverchon S."/>
        </authorList>
    </citation>
    <scope>NUCLEOTIDE SEQUENCE [LARGE SCALE GENOMIC DNA]</scope>
    <source>
        <strain evidence="11 12">NCPPB 569</strain>
    </source>
</reference>
<dbReference type="GO" id="GO:0005886">
    <property type="term" value="C:plasma membrane"/>
    <property type="evidence" value="ECO:0007669"/>
    <property type="project" value="TreeGrafter"/>
</dbReference>
<dbReference type="GO" id="GO:0007165">
    <property type="term" value="P:signal transduction"/>
    <property type="evidence" value="ECO:0007669"/>
    <property type="project" value="UniProtKB-KW"/>
</dbReference>
<evidence type="ECO:0000256" key="5">
    <source>
        <dbReference type="ARBA" id="ARBA00029447"/>
    </source>
</evidence>
<comment type="similarity">
    <text evidence="5">Belongs to the methyl-accepting chemotaxis (MCP) protein family.</text>
</comment>
<keyword evidence="8" id="KW-0472">Membrane</keyword>
<dbReference type="Pfam" id="PF00672">
    <property type="entry name" value="HAMP"/>
    <property type="match status" value="1"/>
</dbReference>
<gene>
    <name evidence="11" type="ORF">Dpoa569_0003613</name>
</gene>
<keyword evidence="8" id="KW-1133">Transmembrane helix</keyword>
<dbReference type="GO" id="GO:0006935">
    <property type="term" value="P:chemotaxis"/>
    <property type="evidence" value="ECO:0007669"/>
    <property type="project" value="UniProtKB-KW"/>
</dbReference>
<dbReference type="InterPro" id="IPR051310">
    <property type="entry name" value="MCP_chemotaxis"/>
</dbReference>
<accession>A0A5B8HRB5</accession>
<dbReference type="InterPro" id="IPR024478">
    <property type="entry name" value="HlyB_4HB_MCP"/>
</dbReference>
<evidence type="ECO:0000313" key="12">
    <source>
        <dbReference type="Proteomes" id="UP000320591"/>
    </source>
</evidence>
<dbReference type="SUPFAM" id="SSF58104">
    <property type="entry name" value="Methyl-accepting chemotaxis protein (MCP) signaling domain"/>
    <property type="match status" value="1"/>
</dbReference>
<sequence length="559" mass="60188">MKNYKIGIRLSVGFGILIAFSLIMLASGIYQLNQITQNAERIMQVPLRKERLVADWAATLSAGIQRTTATARSSDPSLAQVFAADNAKATKENNERVEKFTELVSLNEEKALLDKLNADRQAYIKARDEIFSAKAAGNAEQAKQAFEQKLLPISVEYQKSMNTLRDYQRNGIDRMQVEISERARSSYFFLGILGALITIIGSVLAWVLTRSIVQPLQKAVQVTYAVAKGDLTEMISAQGRDELAQLQHALHEMTSQLRTVVGDVREGSEAIAGASSQLSVGNQDLSNRTEEQSAALQETAASIEQLTSTVKQNADNARQASQLAQDTANQAQSGGQLVGEVVQTMGAIDSSSKKIVDIIGVIDSIAFQTNILALNAAVEAARAGEQGRGFAVVASEVRSLAQRSASAAREIKELISHSVETVDAGNRLVEKAGASIQGIVDGVRKVSELVGEISIASQEQSLGIEQVNMAINKMEQTTLQNASLVREGNNATQALQQQAEQLKQVVSIFHLGGTRADAYHQPSSRPMLSASPAPAKTLALKPAASSRKTAGSEDDWHSF</sequence>
<dbReference type="STRING" id="568768.GCA_000406125_00336"/>
<name>A0A5B8HRB5_9GAMM</name>
<feature type="domain" description="HAMP" evidence="10">
    <location>
        <begin position="210"/>
        <end position="262"/>
    </location>
</feature>
<feature type="compositionally biased region" description="Basic and acidic residues" evidence="7">
    <location>
        <begin position="550"/>
        <end position="559"/>
    </location>
</feature>
<dbReference type="PRINTS" id="PR00260">
    <property type="entry name" value="CHEMTRNSDUCR"/>
</dbReference>
<evidence type="ECO:0000256" key="3">
    <source>
        <dbReference type="ARBA" id="ARBA00022500"/>
    </source>
</evidence>